<evidence type="ECO:0000313" key="2">
    <source>
        <dbReference type="Proteomes" id="UP000597444"/>
    </source>
</evidence>
<dbReference type="Proteomes" id="UP000597444">
    <property type="component" value="Unassembled WGS sequence"/>
</dbReference>
<accession>A0A8J3N2R9</accession>
<evidence type="ECO:0000313" key="1">
    <source>
        <dbReference type="EMBL" id="GHO96142.1"/>
    </source>
</evidence>
<protein>
    <submittedName>
        <fullName evidence="1">Uncharacterized protein</fullName>
    </submittedName>
</protein>
<organism evidence="1 2">
    <name type="scientific">Reticulibacter mediterranei</name>
    <dbReference type="NCBI Taxonomy" id="2778369"/>
    <lineage>
        <taxon>Bacteria</taxon>
        <taxon>Bacillati</taxon>
        <taxon>Chloroflexota</taxon>
        <taxon>Ktedonobacteria</taxon>
        <taxon>Ktedonobacterales</taxon>
        <taxon>Reticulibacteraceae</taxon>
        <taxon>Reticulibacter</taxon>
    </lineage>
</organism>
<sequence>MQCPSCHSEYTVEDIYCRQCGVELTNTATDIVPAQSFLPAVLYNSPLPRKVAASVGAVALGFGLELLRRGLMARMTKPVRAVEPTMPVLDGIKDVLTPRNGKAIKPPKGYEVQETVVYMRRVIRRTN</sequence>
<dbReference type="AlphaFoldDB" id="A0A8J3N2R9"/>
<name>A0A8J3N2R9_9CHLR</name>
<comment type="caution">
    <text evidence="1">The sequence shown here is derived from an EMBL/GenBank/DDBJ whole genome shotgun (WGS) entry which is preliminary data.</text>
</comment>
<gene>
    <name evidence="1" type="ORF">KSF_061900</name>
</gene>
<keyword evidence="2" id="KW-1185">Reference proteome</keyword>
<dbReference type="EMBL" id="BNJK01000001">
    <property type="protein sequence ID" value="GHO96142.1"/>
    <property type="molecule type" value="Genomic_DNA"/>
</dbReference>
<reference evidence="1" key="1">
    <citation type="submission" date="2020-10" db="EMBL/GenBank/DDBJ databases">
        <title>Taxonomic study of unclassified bacteria belonging to the class Ktedonobacteria.</title>
        <authorList>
            <person name="Yabe S."/>
            <person name="Wang C.M."/>
            <person name="Zheng Y."/>
            <person name="Sakai Y."/>
            <person name="Cavaletti L."/>
            <person name="Monciardini P."/>
            <person name="Donadio S."/>
        </authorList>
    </citation>
    <scope>NUCLEOTIDE SEQUENCE</scope>
    <source>
        <strain evidence="1">ID150040</strain>
    </source>
</reference>
<dbReference type="RefSeq" id="WP_220206785.1">
    <property type="nucleotide sequence ID" value="NZ_BNJK01000001.1"/>
</dbReference>
<proteinExistence type="predicted"/>